<feature type="region of interest" description="Disordered" evidence="1">
    <location>
        <begin position="57"/>
        <end position="219"/>
    </location>
</feature>
<accession>A0A7S3PX15</accession>
<keyword evidence="2" id="KW-1133">Transmembrane helix</keyword>
<evidence type="ECO:0000256" key="1">
    <source>
        <dbReference type="SAM" id="MobiDB-lite"/>
    </source>
</evidence>
<feature type="compositionally biased region" description="Low complexity" evidence="1">
    <location>
        <begin position="95"/>
        <end position="141"/>
    </location>
</feature>
<evidence type="ECO:0000256" key="2">
    <source>
        <dbReference type="SAM" id="Phobius"/>
    </source>
</evidence>
<protein>
    <submittedName>
        <fullName evidence="3">Uncharacterized protein</fullName>
    </submittedName>
</protein>
<sequence length="743" mass="80368">MPKLHHISAMPSSSLFANCNTVRLTSLLPLVFLTIGNVSALNFSSVTGVADLVTSRPSTNPTIHPTSGPSHQPTYGPTQNPSSNPTLSALPTIVPSGIPSSSPSDDPTSFPSLSSSQPPTILPSTTSSFSPSSFNASNNPSGLPTPTTSSAPSEEKDLTEEPTFAPTKMRTTASPTAILSKIPTGHPTRTEISPPKNISSLLSDSIPTTNSAKPLSSQPSFAPNVSALPLPPLTKSISYDYFLTLPSSEIMDNKKSFETATFQTVSDCTFASSESFTVTSVIVTSQRLTVKGTDLVVYFSILGTVDTESSDNLSTLNAELTSCFEYGLTENIDRATGIYDLLDDNHSAPQETQSKFPTVTVCIIAGSSFFAIAAILSMFVLSRKRRHSKQKIARAKLDILQNMEDADSSMLGKDFEHAKEASLSLDNMSSFSLSIEEGNMRTPTERREARDFELQIDTTSVGGGQGVNVGMKVLSPLDRSYSTGVRTHKESSNIVCSPMKAQNPRVLCMTSNHNQSPYQKTRCNNDDEVPEEDFSDADIQPSVVEDGINKGALYGIMNEVQSIMYEVQSIMGDKKVPSPNTGLLSSPRKNLSLFDTTTNSGSVDDMTSATSDGDTYGINLPSYAMDQAGMLLSNNILIEHQVDHKVTNENYRNDAKAKIQDEFEVDQDLRQRSQKAREKRMQGNLEADAEWINMLELASGQKSSDGEPVIDDDGSFDDLVSNDGTYSSVSSRSRFSRRMGDYC</sequence>
<name>A0A7S3PX15_9STRA</name>
<dbReference type="EMBL" id="HBIO01004676">
    <property type="protein sequence ID" value="CAE0458381.1"/>
    <property type="molecule type" value="Transcribed_RNA"/>
</dbReference>
<reference evidence="3" key="1">
    <citation type="submission" date="2021-01" db="EMBL/GenBank/DDBJ databases">
        <authorList>
            <person name="Corre E."/>
            <person name="Pelletier E."/>
            <person name="Niang G."/>
            <person name="Scheremetjew M."/>
            <person name="Finn R."/>
            <person name="Kale V."/>
            <person name="Holt S."/>
            <person name="Cochrane G."/>
            <person name="Meng A."/>
            <person name="Brown T."/>
            <person name="Cohen L."/>
        </authorList>
    </citation>
    <scope>NUCLEOTIDE SEQUENCE</scope>
    <source>
        <strain evidence="3">MM31A-1</strain>
    </source>
</reference>
<feature type="compositionally biased region" description="Polar residues" evidence="1">
    <location>
        <begin position="57"/>
        <end position="89"/>
    </location>
</feature>
<feature type="transmembrane region" description="Helical" evidence="2">
    <location>
        <begin position="356"/>
        <end position="381"/>
    </location>
</feature>
<keyword evidence="2" id="KW-0812">Transmembrane</keyword>
<evidence type="ECO:0000313" key="3">
    <source>
        <dbReference type="EMBL" id="CAE0458381.1"/>
    </source>
</evidence>
<gene>
    <name evidence="3" type="ORF">CDEB00056_LOCUS3222</name>
</gene>
<keyword evidence="2" id="KW-0472">Membrane</keyword>
<feature type="region of interest" description="Disordered" evidence="1">
    <location>
        <begin position="701"/>
        <end position="743"/>
    </location>
</feature>
<feature type="compositionally biased region" description="Polar residues" evidence="1">
    <location>
        <begin position="196"/>
        <end position="219"/>
    </location>
</feature>
<proteinExistence type="predicted"/>
<organism evidence="3">
    <name type="scientific">Chaetoceros debilis</name>
    <dbReference type="NCBI Taxonomy" id="122233"/>
    <lineage>
        <taxon>Eukaryota</taxon>
        <taxon>Sar</taxon>
        <taxon>Stramenopiles</taxon>
        <taxon>Ochrophyta</taxon>
        <taxon>Bacillariophyta</taxon>
        <taxon>Coscinodiscophyceae</taxon>
        <taxon>Chaetocerotophycidae</taxon>
        <taxon>Chaetocerotales</taxon>
        <taxon>Chaetocerotaceae</taxon>
        <taxon>Chaetoceros</taxon>
    </lineage>
</organism>
<dbReference type="AlphaFoldDB" id="A0A7S3PX15"/>
<feature type="compositionally biased region" description="Polar residues" evidence="1">
    <location>
        <begin position="142"/>
        <end position="152"/>
    </location>
</feature>